<dbReference type="OrthoDB" id="10037292at2759"/>
<evidence type="ECO:0000256" key="5">
    <source>
        <dbReference type="ARBA" id="ARBA00023040"/>
    </source>
</evidence>
<evidence type="ECO:0000259" key="10">
    <source>
        <dbReference type="PROSITE" id="PS50262"/>
    </source>
</evidence>
<feature type="transmembrane region" description="Helical" evidence="9">
    <location>
        <begin position="153"/>
        <end position="180"/>
    </location>
</feature>
<dbReference type="EMBL" id="CAJPWZ010000408">
    <property type="protein sequence ID" value="CAG2192539.1"/>
    <property type="molecule type" value="Genomic_DNA"/>
</dbReference>
<feature type="transmembrane region" description="Helical" evidence="9">
    <location>
        <begin position="80"/>
        <end position="99"/>
    </location>
</feature>
<evidence type="ECO:0000256" key="3">
    <source>
        <dbReference type="ARBA" id="ARBA00022692"/>
    </source>
</evidence>
<keyword evidence="4 9" id="KW-1133">Transmembrane helix</keyword>
<dbReference type="PROSITE" id="PS50262">
    <property type="entry name" value="G_PROTEIN_RECEP_F1_2"/>
    <property type="match status" value="1"/>
</dbReference>
<evidence type="ECO:0000256" key="1">
    <source>
        <dbReference type="ARBA" id="ARBA00004651"/>
    </source>
</evidence>
<keyword evidence="2" id="KW-1003">Cell membrane</keyword>
<comment type="subcellular location">
    <subcellularLocation>
        <location evidence="1">Cell membrane</location>
        <topology evidence="1">Multi-pass membrane protein</topology>
    </subcellularLocation>
</comment>
<feature type="transmembrane region" description="Helical" evidence="9">
    <location>
        <begin position="269"/>
        <end position="290"/>
    </location>
</feature>
<protein>
    <submittedName>
        <fullName evidence="11">HTR4</fullName>
    </submittedName>
</protein>
<dbReference type="Pfam" id="PF00001">
    <property type="entry name" value="7tm_1"/>
    <property type="match status" value="1"/>
</dbReference>
<keyword evidence="8" id="KW-0807">Transducer</keyword>
<dbReference type="SUPFAM" id="SSF81321">
    <property type="entry name" value="Family A G protein-coupled receptor-like"/>
    <property type="match status" value="1"/>
</dbReference>
<comment type="caution">
    <text evidence="11">The sequence shown here is derived from an EMBL/GenBank/DDBJ whole genome shotgun (WGS) entry which is preliminary data.</text>
</comment>
<dbReference type="PANTHER" id="PTHR24228:SF59">
    <property type="entry name" value="NEUROPEPTIDE RECEPTOR 15"/>
    <property type="match status" value="1"/>
</dbReference>
<dbReference type="PANTHER" id="PTHR24228">
    <property type="entry name" value="B2 BRADYKININ RECEPTOR/ANGIOTENSIN II RECEPTOR"/>
    <property type="match status" value="1"/>
</dbReference>
<feature type="transmembrane region" description="Helical" evidence="9">
    <location>
        <begin position="119"/>
        <end position="141"/>
    </location>
</feature>
<accession>A0A8S3QCV6</accession>
<sequence>MVNHSYVIPGHYENFLQDDQAIQTYMEKSVEDRNDHSIQNTFHQEAYYLYFVAVLGILLNLVVVLFVFIRQTLRKMTSAFLIHACFLDCLKAAYCIPIANNLVTQKKPADCDFFGATYVLIVTASVFNMLAMVCTEAYTFGEINIGGNSRGSLCCILFGIILVYIASTVLHLGPTLIGGYFDFHPEIGSCSFVLGKETGYVAHAMWIAISTLAIVGIIHFICKLYKEIQVNHTNRVSMLVRSSLTITDETLTSCNVQNFINDSSHRAKIFILNTIAFVICWYPLFLLLLIDVHFKVSPKVYQSFSFIAWTQGSIQPMIYILFDRHIHLLAKYIYCDRYRQYRLTTIANLMNQQITAAAAANNAPSSVPCYDIEDNEIVYGVSNNENQSSHSTSPSTMLQLSHESTPLSNIQIEDRTLNQDIGLPC</sequence>
<dbReference type="AlphaFoldDB" id="A0A8S3QCV6"/>
<evidence type="ECO:0000256" key="9">
    <source>
        <dbReference type="SAM" id="Phobius"/>
    </source>
</evidence>
<name>A0A8S3QCV6_MYTED</name>
<evidence type="ECO:0000313" key="12">
    <source>
        <dbReference type="Proteomes" id="UP000683360"/>
    </source>
</evidence>
<evidence type="ECO:0000256" key="4">
    <source>
        <dbReference type="ARBA" id="ARBA00022989"/>
    </source>
</evidence>
<evidence type="ECO:0000256" key="2">
    <source>
        <dbReference type="ARBA" id="ARBA00022475"/>
    </source>
</evidence>
<dbReference type="InterPro" id="IPR017452">
    <property type="entry name" value="GPCR_Rhodpsn_7TM"/>
</dbReference>
<dbReference type="GO" id="GO:0004930">
    <property type="term" value="F:G protein-coupled receptor activity"/>
    <property type="evidence" value="ECO:0007669"/>
    <property type="project" value="UniProtKB-KW"/>
</dbReference>
<keyword evidence="3 9" id="KW-0812">Transmembrane</keyword>
<dbReference type="Proteomes" id="UP000683360">
    <property type="component" value="Unassembled WGS sequence"/>
</dbReference>
<keyword evidence="6 9" id="KW-0472">Membrane</keyword>
<dbReference type="PRINTS" id="PR00237">
    <property type="entry name" value="GPCRRHODOPSN"/>
</dbReference>
<dbReference type="InterPro" id="IPR000276">
    <property type="entry name" value="GPCR_Rhodpsn"/>
</dbReference>
<keyword evidence="12" id="KW-1185">Reference proteome</keyword>
<feature type="transmembrane region" description="Helical" evidence="9">
    <location>
        <begin position="47"/>
        <end position="68"/>
    </location>
</feature>
<gene>
    <name evidence="11" type="ORF">MEDL_7699</name>
</gene>
<dbReference type="CDD" id="cd00637">
    <property type="entry name" value="7tm_classA_rhodopsin-like"/>
    <property type="match status" value="1"/>
</dbReference>
<evidence type="ECO:0000313" key="11">
    <source>
        <dbReference type="EMBL" id="CAG2192539.1"/>
    </source>
</evidence>
<evidence type="ECO:0000256" key="6">
    <source>
        <dbReference type="ARBA" id="ARBA00023136"/>
    </source>
</evidence>
<keyword evidence="7" id="KW-0675">Receptor</keyword>
<dbReference type="GO" id="GO:0005886">
    <property type="term" value="C:plasma membrane"/>
    <property type="evidence" value="ECO:0007669"/>
    <property type="project" value="UniProtKB-SubCell"/>
</dbReference>
<dbReference type="Gene3D" id="1.20.1070.10">
    <property type="entry name" value="Rhodopsin 7-helix transmembrane proteins"/>
    <property type="match status" value="1"/>
</dbReference>
<evidence type="ECO:0000256" key="8">
    <source>
        <dbReference type="ARBA" id="ARBA00023224"/>
    </source>
</evidence>
<feature type="domain" description="G-protein coupled receptors family 1 profile" evidence="10">
    <location>
        <begin position="59"/>
        <end position="319"/>
    </location>
</feature>
<feature type="transmembrane region" description="Helical" evidence="9">
    <location>
        <begin position="302"/>
        <end position="322"/>
    </location>
</feature>
<feature type="transmembrane region" description="Helical" evidence="9">
    <location>
        <begin position="200"/>
        <end position="222"/>
    </location>
</feature>
<organism evidence="11 12">
    <name type="scientific">Mytilus edulis</name>
    <name type="common">Blue mussel</name>
    <dbReference type="NCBI Taxonomy" id="6550"/>
    <lineage>
        <taxon>Eukaryota</taxon>
        <taxon>Metazoa</taxon>
        <taxon>Spiralia</taxon>
        <taxon>Lophotrochozoa</taxon>
        <taxon>Mollusca</taxon>
        <taxon>Bivalvia</taxon>
        <taxon>Autobranchia</taxon>
        <taxon>Pteriomorphia</taxon>
        <taxon>Mytilida</taxon>
        <taxon>Mytiloidea</taxon>
        <taxon>Mytilidae</taxon>
        <taxon>Mytilinae</taxon>
        <taxon>Mytilus</taxon>
    </lineage>
</organism>
<evidence type="ECO:0000256" key="7">
    <source>
        <dbReference type="ARBA" id="ARBA00023170"/>
    </source>
</evidence>
<keyword evidence="5" id="KW-0297">G-protein coupled receptor</keyword>
<proteinExistence type="predicted"/>
<reference evidence="11" key="1">
    <citation type="submission" date="2021-03" db="EMBL/GenBank/DDBJ databases">
        <authorList>
            <person name="Bekaert M."/>
        </authorList>
    </citation>
    <scope>NUCLEOTIDE SEQUENCE</scope>
</reference>